<dbReference type="CDD" id="cd01285">
    <property type="entry name" value="nucleoside_deaminase"/>
    <property type="match status" value="1"/>
</dbReference>
<dbReference type="Pfam" id="PF00383">
    <property type="entry name" value="dCMP_cyt_deam_1"/>
    <property type="match status" value="1"/>
</dbReference>
<protein>
    <submittedName>
        <fullName evidence="6">Guanine deaminase</fullName>
        <ecNumber evidence="6">3.5.4.3</ecNumber>
    </submittedName>
</protein>
<evidence type="ECO:0000256" key="1">
    <source>
        <dbReference type="ARBA" id="ARBA00006576"/>
    </source>
</evidence>
<dbReference type="GO" id="GO:0047974">
    <property type="term" value="F:guanosine deaminase activity"/>
    <property type="evidence" value="ECO:0007669"/>
    <property type="project" value="TreeGrafter"/>
</dbReference>
<evidence type="ECO:0000259" key="5">
    <source>
        <dbReference type="PROSITE" id="PS51747"/>
    </source>
</evidence>
<dbReference type="FunFam" id="3.40.140.10:FF:000011">
    <property type="entry name" value="tRNA-specific adenosine deaminase"/>
    <property type="match status" value="1"/>
</dbReference>
<dbReference type="GO" id="GO:0006152">
    <property type="term" value="P:purine nucleoside catabolic process"/>
    <property type="evidence" value="ECO:0007669"/>
    <property type="project" value="TreeGrafter"/>
</dbReference>
<dbReference type="EMBL" id="CP000300">
    <property type="protein sequence ID" value="ABE51225.1"/>
    <property type="molecule type" value="Genomic_DNA"/>
</dbReference>
<dbReference type="EC" id="3.5.4.3" evidence="6"/>
<reference evidence="7" key="1">
    <citation type="journal article" date="2009" name="ISME J.">
        <title>The genome sequence of the psychrophilic archaeon, Methanococcoides burtonii: the role of genome evolution in cold adaptation.</title>
        <authorList>
            <person name="Allen M.A."/>
            <person name="Lauro F.M."/>
            <person name="Williams T.J."/>
            <person name="Burg D."/>
            <person name="Siddiqui K.S."/>
            <person name="De Francisci D."/>
            <person name="Chong K.W."/>
            <person name="Pilak O."/>
            <person name="Chew H.H."/>
            <person name="De Maere M.Z."/>
            <person name="Ting L."/>
            <person name="Katrib M."/>
            <person name="Ng C."/>
            <person name="Sowers K.R."/>
            <person name="Galperin M.Y."/>
            <person name="Anderson I.J."/>
            <person name="Ivanova N."/>
            <person name="Dalin E."/>
            <person name="Martinez M."/>
            <person name="Lapidus A."/>
            <person name="Hauser L."/>
            <person name="Land M."/>
            <person name="Thomas T."/>
            <person name="Cavicchioli R."/>
        </authorList>
    </citation>
    <scope>NUCLEOTIDE SEQUENCE [LARGE SCALE GENOMIC DNA]</scope>
    <source>
        <strain evidence="7">DSM 6242 / NBRC 107633 / OCM 468 / ACE-M</strain>
    </source>
</reference>
<dbReference type="GeneID" id="3997651"/>
<dbReference type="GO" id="GO:0008270">
    <property type="term" value="F:zinc ion binding"/>
    <property type="evidence" value="ECO:0007669"/>
    <property type="project" value="InterPro"/>
</dbReference>
<dbReference type="AlphaFoldDB" id="Q12ZA1"/>
<dbReference type="RefSeq" id="WP_011498387.1">
    <property type="nucleotide sequence ID" value="NC_007955.1"/>
</dbReference>
<keyword evidence="3 6" id="KW-0378">Hydrolase</keyword>
<feature type="domain" description="CMP/dCMP-type deaminase" evidence="5">
    <location>
        <begin position="4"/>
        <end position="131"/>
    </location>
</feature>
<evidence type="ECO:0000313" key="6">
    <source>
        <dbReference type="EMBL" id="ABE51225.1"/>
    </source>
</evidence>
<accession>Q12ZA1</accession>
<evidence type="ECO:0000256" key="4">
    <source>
        <dbReference type="ARBA" id="ARBA00022833"/>
    </source>
</evidence>
<dbReference type="PROSITE" id="PS00903">
    <property type="entry name" value="CYT_DCMP_DEAMINASES_1"/>
    <property type="match status" value="1"/>
</dbReference>
<proteinExistence type="inferred from homology"/>
<dbReference type="PANTHER" id="PTHR11079:SF161">
    <property type="entry name" value="CMP_DCMP-TYPE DEAMINASE DOMAIN-CONTAINING PROTEIN"/>
    <property type="match status" value="1"/>
</dbReference>
<evidence type="ECO:0000256" key="3">
    <source>
        <dbReference type="ARBA" id="ARBA00022801"/>
    </source>
</evidence>
<dbReference type="Gene3D" id="3.40.140.10">
    <property type="entry name" value="Cytidine Deaminase, domain 2"/>
    <property type="match status" value="1"/>
</dbReference>
<evidence type="ECO:0000256" key="2">
    <source>
        <dbReference type="ARBA" id="ARBA00022723"/>
    </source>
</evidence>
<dbReference type="Proteomes" id="UP000001979">
    <property type="component" value="Chromosome"/>
</dbReference>
<keyword evidence="7" id="KW-1185">Reference proteome</keyword>
<dbReference type="InterPro" id="IPR016193">
    <property type="entry name" value="Cytidine_deaminase-like"/>
</dbReference>
<organism evidence="6 7">
    <name type="scientific">Methanococcoides burtonii (strain DSM 6242 / NBRC 107633 / OCM 468 / ACE-M)</name>
    <dbReference type="NCBI Taxonomy" id="259564"/>
    <lineage>
        <taxon>Archaea</taxon>
        <taxon>Methanobacteriati</taxon>
        <taxon>Methanobacteriota</taxon>
        <taxon>Stenosarchaea group</taxon>
        <taxon>Methanomicrobia</taxon>
        <taxon>Methanosarcinales</taxon>
        <taxon>Methanosarcinaceae</taxon>
        <taxon>Methanococcoides</taxon>
    </lineage>
</organism>
<name>Q12ZA1_METBU</name>
<dbReference type="PROSITE" id="PS51747">
    <property type="entry name" value="CYT_DCMP_DEAMINASES_2"/>
    <property type="match status" value="1"/>
</dbReference>
<keyword evidence="4" id="KW-0862">Zinc</keyword>
<gene>
    <name evidence="6" type="ordered locus">Mbur_0215</name>
</gene>
<dbReference type="STRING" id="259564.Mbur_0215"/>
<keyword evidence="2" id="KW-0479">Metal-binding</keyword>
<comment type="similarity">
    <text evidence="1">Belongs to the cytidine and deoxycytidylate deaminase family.</text>
</comment>
<dbReference type="InterPro" id="IPR002125">
    <property type="entry name" value="CMP_dCMP_dom"/>
</dbReference>
<dbReference type="PANTHER" id="PTHR11079">
    <property type="entry name" value="CYTOSINE DEAMINASE FAMILY MEMBER"/>
    <property type="match status" value="1"/>
</dbReference>
<dbReference type="InterPro" id="IPR016192">
    <property type="entry name" value="APOBEC/CMP_deaminase_Zn-bd"/>
</dbReference>
<evidence type="ECO:0000313" key="7">
    <source>
        <dbReference type="Proteomes" id="UP000001979"/>
    </source>
</evidence>
<dbReference type="SUPFAM" id="SSF53927">
    <property type="entry name" value="Cytidine deaminase-like"/>
    <property type="match status" value="1"/>
</dbReference>
<dbReference type="HOGENOM" id="CLU_025810_5_2_2"/>
<sequence>MSEHLMEYFMDAAVKEAQKGMRNNEGGPFGAVIVKDDTIISKGHNEVLGTNDPSAHAEIVAIRKASAALEDFDLSGCELYATTMPCPMCLSAIMWARIGKIYYGTSTEDVASLGFDDGDIYAMLREGVDTSVLSEVKIECENCYELFDEWSKKPDKRMY</sequence>
<dbReference type="GO" id="GO:0008892">
    <property type="term" value="F:guanine deaminase activity"/>
    <property type="evidence" value="ECO:0007669"/>
    <property type="project" value="UniProtKB-EC"/>
</dbReference>
<dbReference type="KEGG" id="mbu:Mbur_0215"/>